<proteinExistence type="predicted"/>
<sequence>MTTTITPSSYVPAVPGRTQKPQIQNFEVDQVCAETNLDSSMEKQAKHPSEGIPDLNHTQMSIRTGPTSAHNVIQIIDEQKGIVAEIPPNSASAIYALAQRWASIRPLHN</sequence>
<feature type="compositionally biased region" description="Basic and acidic residues" evidence="1">
    <location>
        <begin position="40"/>
        <end position="49"/>
    </location>
</feature>
<dbReference type="RefSeq" id="WP_331256430.1">
    <property type="nucleotide sequence ID" value="NZ_CP133270.1"/>
</dbReference>
<organism evidence="2 3">
    <name type="scientific">Candidatus Bealeia paramacronuclearis</name>
    <dbReference type="NCBI Taxonomy" id="1921001"/>
    <lineage>
        <taxon>Bacteria</taxon>
        <taxon>Pseudomonadati</taxon>
        <taxon>Pseudomonadota</taxon>
        <taxon>Alphaproteobacteria</taxon>
        <taxon>Holosporales</taxon>
        <taxon>Holosporaceae</taxon>
        <taxon>Candidatus Bealeia</taxon>
    </lineage>
</organism>
<evidence type="ECO:0000256" key="1">
    <source>
        <dbReference type="SAM" id="MobiDB-lite"/>
    </source>
</evidence>
<protein>
    <recommendedName>
        <fullName evidence="4">Flagellar protein FlaG</fullName>
    </recommendedName>
</protein>
<reference evidence="2 3" key="1">
    <citation type="journal article" date="2024" name="Environ. Microbiol.">
        <title>Novel evolutionary insights on the interactions of the Holosporales (Alphaproteobacteria) with eukaryotic hosts from comparative genomics.</title>
        <authorList>
            <person name="Giovannini M."/>
            <person name="Petroni G."/>
            <person name="Castelli M."/>
        </authorList>
    </citation>
    <scope>NUCLEOTIDE SEQUENCE [LARGE SCALE GENOMIC DNA]</scope>
    <source>
        <strain evidence="2 3">US_Bl 15I1</strain>
    </source>
</reference>
<accession>A0ABZ2C074</accession>
<evidence type="ECO:0000313" key="3">
    <source>
        <dbReference type="Proteomes" id="UP001330434"/>
    </source>
</evidence>
<gene>
    <name evidence="2" type="ORF">Bealeia1_00025</name>
</gene>
<feature type="region of interest" description="Disordered" evidence="1">
    <location>
        <begin position="38"/>
        <end position="63"/>
    </location>
</feature>
<dbReference type="Proteomes" id="UP001330434">
    <property type="component" value="Chromosome"/>
</dbReference>
<evidence type="ECO:0000313" key="2">
    <source>
        <dbReference type="EMBL" id="WVX65859.1"/>
    </source>
</evidence>
<keyword evidence="3" id="KW-1185">Reference proteome</keyword>
<dbReference type="EMBL" id="CP133270">
    <property type="protein sequence ID" value="WVX65859.1"/>
    <property type="molecule type" value="Genomic_DNA"/>
</dbReference>
<evidence type="ECO:0008006" key="4">
    <source>
        <dbReference type="Google" id="ProtNLM"/>
    </source>
</evidence>
<name>A0ABZ2C074_9PROT</name>